<gene>
    <name evidence="1" type="ORF">WN51_07799</name>
</gene>
<protein>
    <submittedName>
        <fullName evidence="1">Uncharacterized protein</fullName>
    </submittedName>
</protein>
<sequence>MITKIVETMASEVFLGSGGTFHRALMFMLKLGWQSRFRLPMLLIIVFFAIDYRLQLEIEFEVNPEQHNNL</sequence>
<dbReference type="AlphaFoldDB" id="A0A0N0BIZ4"/>
<name>A0A0N0BIZ4_9HYME</name>
<dbReference type="Proteomes" id="UP000053105">
    <property type="component" value="Unassembled WGS sequence"/>
</dbReference>
<keyword evidence="2" id="KW-1185">Reference proteome</keyword>
<dbReference type="OrthoDB" id="6626870at2759"/>
<dbReference type="STRING" id="166423.A0A0N0BIZ4"/>
<proteinExistence type="predicted"/>
<organism evidence="1 2">
    <name type="scientific">Melipona quadrifasciata</name>
    <dbReference type="NCBI Taxonomy" id="166423"/>
    <lineage>
        <taxon>Eukaryota</taxon>
        <taxon>Metazoa</taxon>
        <taxon>Ecdysozoa</taxon>
        <taxon>Arthropoda</taxon>
        <taxon>Hexapoda</taxon>
        <taxon>Insecta</taxon>
        <taxon>Pterygota</taxon>
        <taxon>Neoptera</taxon>
        <taxon>Endopterygota</taxon>
        <taxon>Hymenoptera</taxon>
        <taxon>Apocrita</taxon>
        <taxon>Aculeata</taxon>
        <taxon>Apoidea</taxon>
        <taxon>Anthophila</taxon>
        <taxon>Apidae</taxon>
        <taxon>Melipona</taxon>
    </lineage>
</organism>
<reference evidence="1 2" key="1">
    <citation type="submission" date="2015-07" db="EMBL/GenBank/DDBJ databases">
        <title>The genome of Melipona quadrifasciata.</title>
        <authorList>
            <person name="Pan H."/>
            <person name="Kapheim K."/>
        </authorList>
    </citation>
    <scope>NUCLEOTIDE SEQUENCE [LARGE SCALE GENOMIC DNA]</scope>
    <source>
        <strain evidence="1">0111107301</strain>
        <tissue evidence="1">Whole body</tissue>
    </source>
</reference>
<evidence type="ECO:0000313" key="2">
    <source>
        <dbReference type="Proteomes" id="UP000053105"/>
    </source>
</evidence>
<evidence type="ECO:0000313" key="1">
    <source>
        <dbReference type="EMBL" id="KOX78392.1"/>
    </source>
</evidence>
<dbReference type="EMBL" id="KQ435724">
    <property type="protein sequence ID" value="KOX78392.1"/>
    <property type="molecule type" value="Genomic_DNA"/>
</dbReference>
<accession>A0A0N0BIZ4</accession>